<reference evidence="1" key="1">
    <citation type="submission" date="2018-05" db="EMBL/GenBank/DDBJ databases">
        <authorList>
            <person name="Lanie J.A."/>
            <person name="Ng W.-L."/>
            <person name="Kazmierczak K.M."/>
            <person name="Andrzejewski T.M."/>
            <person name="Davidsen T.M."/>
            <person name="Wayne K.J."/>
            <person name="Tettelin H."/>
            <person name="Glass J.I."/>
            <person name="Rusch D."/>
            <person name="Podicherti R."/>
            <person name="Tsui H.-C.T."/>
            <person name="Winkler M.E."/>
        </authorList>
    </citation>
    <scope>NUCLEOTIDE SEQUENCE</scope>
</reference>
<dbReference type="AlphaFoldDB" id="A0A382V3A3"/>
<sequence>ASRLQREGRRFDPCQLHKIFVLKISFVLNGVAF</sequence>
<feature type="non-terminal residue" evidence="1">
    <location>
        <position position="1"/>
    </location>
</feature>
<protein>
    <submittedName>
        <fullName evidence="1">Uncharacterized protein</fullName>
    </submittedName>
</protein>
<organism evidence="1">
    <name type="scientific">marine metagenome</name>
    <dbReference type="NCBI Taxonomy" id="408172"/>
    <lineage>
        <taxon>unclassified sequences</taxon>
        <taxon>metagenomes</taxon>
        <taxon>ecological metagenomes</taxon>
    </lineage>
</organism>
<accession>A0A382V3A3</accession>
<proteinExistence type="predicted"/>
<gene>
    <name evidence="1" type="ORF">METZ01_LOCUS393794</name>
</gene>
<name>A0A382V3A3_9ZZZZ</name>
<dbReference type="EMBL" id="UINC01148824">
    <property type="protein sequence ID" value="SVD40940.1"/>
    <property type="molecule type" value="Genomic_DNA"/>
</dbReference>
<evidence type="ECO:0000313" key="1">
    <source>
        <dbReference type="EMBL" id="SVD40940.1"/>
    </source>
</evidence>